<reference evidence="1 2" key="1">
    <citation type="journal article" date="2019" name="Sci. Data">
        <title>Hybrid genome assembly and annotation of Danionella translucida.</title>
        <authorList>
            <person name="Kadobianskyi M."/>
            <person name="Schulze L."/>
            <person name="Schuelke M."/>
            <person name="Judkewitz B."/>
        </authorList>
    </citation>
    <scope>NUCLEOTIDE SEQUENCE [LARGE SCALE GENOMIC DNA]</scope>
    <source>
        <strain evidence="1 2">Bolton</strain>
    </source>
</reference>
<name>A0A553MYN3_9TELE</name>
<keyword evidence="2" id="KW-1185">Reference proteome</keyword>
<dbReference type="AlphaFoldDB" id="A0A553MYN3"/>
<comment type="caution">
    <text evidence="1">The sequence shown here is derived from an EMBL/GenBank/DDBJ whole genome shotgun (WGS) entry which is preliminary data.</text>
</comment>
<gene>
    <name evidence="1" type="ORF">DNTS_031060</name>
</gene>
<proteinExistence type="predicted"/>
<protein>
    <submittedName>
        <fullName evidence="1">Uncharacterized protein</fullName>
    </submittedName>
</protein>
<sequence length="88" mass="9925">MRNIPLLLDILPVTEEIQEEQLALLTLPSSFPPPHECLQWYVRTEDWCGMDVCLGLFSCEPDFDSGRSGDPFLLRLILSFLVVLSSAS</sequence>
<evidence type="ECO:0000313" key="1">
    <source>
        <dbReference type="EMBL" id="TRY58300.1"/>
    </source>
</evidence>
<accession>A0A553MYN3</accession>
<evidence type="ECO:0000313" key="2">
    <source>
        <dbReference type="Proteomes" id="UP000316079"/>
    </source>
</evidence>
<dbReference type="Proteomes" id="UP000316079">
    <property type="component" value="Unassembled WGS sequence"/>
</dbReference>
<organism evidence="1 2">
    <name type="scientific">Danionella cerebrum</name>
    <dbReference type="NCBI Taxonomy" id="2873325"/>
    <lineage>
        <taxon>Eukaryota</taxon>
        <taxon>Metazoa</taxon>
        <taxon>Chordata</taxon>
        <taxon>Craniata</taxon>
        <taxon>Vertebrata</taxon>
        <taxon>Euteleostomi</taxon>
        <taxon>Actinopterygii</taxon>
        <taxon>Neopterygii</taxon>
        <taxon>Teleostei</taxon>
        <taxon>Ostariophysi</taxon>
        <taxon>Cypriniformes</taxon>
        <taxon>Danionidae</taxon>
        <taxon>Danioninae</taxon>
        <taxon>Danionella</taxon>
    </lineage>
</organism>
<dbReference type="EMBL" id="SRMA01027197">
    <property type="protein sequence ID" value="TRY58300.1"/>
    <property type="molecule type" value="Genomic_DNA"/>
</dbReference>